<evidence type="ECO:0000313" key="5">
    <source>
        <dbReference type="Proteomes" id="UP000294887"/>
    </source>
</evidence>
<sequence length="137" mass="16277">MSKEPDFKTYTISDLSKEFDVTPRALRLYEESDLLSPKREGNKRIYLERDRVRLRLLLRGKRLGCTLSEIKDIFDLYETKSGEKGQILLLLEKMDARRKKLQVQRQDVDLALEEIERVYQKVRKSLDEIEASEKEKI</sequence>
<dbReference type="SMART" id="SM00422">
    <property type="entry name" value="HTH_MERR"/>
    <property type="match status" value="1"/>
</dbReference>
<dbReference type="PANTHER" id="PTHR30204:SF58">
    <property type="entry name" value="HTH-TYPE TRANSCRIPTIONAL REGULATOR YFMP"/>
    <property type="match status" value="1"/>
</dbReference>
<dbReference type="RefSeq" id="WP_131905827.1">
    <property type="nucleotide sequence ID" value="NZ_BAAAFU010000004.1"/>
</dbReference>
<dbReference type="AlphaFoldDB" id="A0A4R1F4V0"/>
<evidence type="ECO:0000256" key="1">
    <source>
        <dbReference type="ARBA" id="ARBA00023125"/>
    </source>
</evidence>
<keyword evidence="5" id="KW-1185">Reference proteome</keyword>
<keyword evidence="2" id="KW-0175">Coiled coil</keyword>
<dbReference type="Pfam" id="PF13411">
    <property type="entry name" value="MerR_1"/>
    <property type="match status" value="1"/>
</dbReference>
<dbReference type="PROSITE" id="PS50937">
    <property type="entry name" value="HTH_MERR_2"/>
    <property type="match status" value="1"/>
</dbReference>
<dbReference type="GO" id="GO:0003677">
    <property type="term" value="F:DNA binding"/>
    <property type="evidence" value="ECO:0007669"/>
    <property type="project" value="UniProtKB-KW"/>
</dbReference>
<feature type="domain" description="HTH merR-type" evidence="3">
    <location>
        <begin position="9"/>
        <end position="76"/>
    </location>
</feature>
<accession>A0A4R1F4V0</accession>
<evidence type="ECO:0000256" key="2">
    <source>
        <dbReference type="SAM" id="Coils"/>
    </source>
</evidence>
<comment type="caution">
    <text evidence="4">The sequence shown here is derived from an EMBL/GenBank/DDBJ whole genome shotgun (WGS) entry which is preliminary data.</text>
</comment>
<name>A0A4R1F4V0_9GAMM</name>
<dbReference type="Gene3D" id="1.10.1660.10">
    <property type="match status" value="1"/>
</dbReference>
<dbReference type="OrthoDB" id="9803659at2"/>
<keyword evidence="1 4" id="KW-0238">DNA-binding</keyword>
<dbReference type="Proteomes" id="UP000294887">
    <property type="component" value="Unassembled WGS sequence"/>
</dbReference>
<dbReference type="InterPro" id="IPR009061">
    <property type="entry name" value="DNA-bd_dom_put_sf"/>
</dbReference>
<organism evidence="4 5">
    <name type="scientific">Cocleimonas flava</name>
    <dbReference type="NCBI Taxonomy" id="634765"/>
    <lineage>
        <taxon>Bacteria</taxon>
        <taxon>Pseudomonadati</taxon>
        <taxon>Pseudomonadota</taxon>
        <taxon>Gammaproteobacteria</taxon>
        <taxon>Thiotrichales</taxon>
        <taxon>Thiotrichaceae</taxon>
        <taxon>Cocleimonas</taxon>
    </lineage>
</organism>
<dbReference type="EMBL" id="SMFQ01000003">
    <property type="protein sequence ID" value="TCJ87559.1"/>
    <property type="molecule type" value="Genomic_DNA"/>
</dbReference>
<gene>
    <name evidence="4" type="ORF">EV695_2071</name>
</gene>
<evidence type="ECO:0000313" key="4">
    <source>
        <dbReference type="EMBL" id="TCJ87559.1"/>
    </source>
</evidence>
<proteinExistence type="predicted"/>
<dbReference type="InterPro" id="IPR000551">
    <property type="entry name" value="MerR-type_HTH_dom"/>
</dbReference>
<dbReference type="InterPro" id="IPR047057">
    <property type="entry name" value="MerR_fam"/>
</dbReference>
<dbReference type="PANTHER" id="PTHR30204">
    <property type="entry name" value="REDOX-CYCLING DRUG-SENSING TRANSCRIPTIONAL ACTIVATOR SOXR"/>
    <property type="match status" value="1"/>
</dbReference>
<protein>
    <submittedName>
        <fullName evidence="4">DNA-binding transcriptional MerR regulator</fullName>
    </submittedName>
</protein>
<evidence type="ECO:0000259" key="3">
    <source>
        <dbReference type="PROSITE" id="PS50937"/>
    </source>
</evidence>
<reference evidence="4 5" key="1">
    <citation type="submission" date="2019-03" db="EMBL/GenBank/DDBJ databases">
        <title>Genomic Encyclopedia of Type Strains, Phase IV (KMG-IV): sequencing the most valuable type-strain genomes for metagenomic binning, comparative biology and taxonomic classification.</title>
        <authorList>
            <person name="Goeker M."/>
        </authorList>
    </citation>
    <scope>NUCLEOTIDE SEQUENCE [LARGE SCALE GENOMIC DNA]</scope>
    <source>
        <strain evidence="4 5">DSM 24830</strain>
    </source>
</reference>
<feature type="coiled-coil region" evidence="2">
    <location>
        <begin position="98"/>
        <end position="135"/>
    </location>
</feature>
<dbReference type="GO" id="GO:0003700">
    <property type="term" value="F:DNA-binding transcription factor activity"/>
    <property type="evidence" value="ECO:0007669"/>
    <property type="project" value="InterPro"/>
</dbReference>
<dbReference type="SUPFAM" id="SSF46955">
    <property type="entry name" value="Putative DNA-binding domain"/>
    <property type="match status" value="1"/>
</dbReference>